<feature type="compositionally biased region" description="Basic residues" evidence="1">
    <location>
        <begin position="139"/>
        <end position="157"/>
    </location>
</feature>
<feature type="region of interest" description="Disordered" evidence="1">
    <location>
        <begin position="124"/>
        <end position="202"/>
    </location>
</feature>
<sequence length="202" mass="23064">MVSAQNLSAPSSGGTESKTKDLNDAECSKSARTKKDQESKSNHNQNETKHSNPINILQERHQETKEHQPASPVISNITKLTALLTYYKKGIESGADNVNLKKIEEIIQRLSPNLKNLPNLPEVTAPNEYEVTKDDKLKLHIKKKQQNDNKKRKKRFRNLYTENESDEDPNGPKTKEPKLEGKMRTRTARKPKNPNWRGRSTI</sequence>
<evidence type="ECO:0000313" key="2">
    <source>
        <dbReference type="EMBL" id="KAK9753940.1"/>
    </source>
</evidence>
<dbReference type="EMBL" id="JASPKY010000009">
    <property type="protein sequence ID" value="KAK9753940.1"/>
    <property type="molecule type" value="Genomic_DNA"/>
</dbReference>
<gene>
    <name evidence="2" type="ORF">QE152_g1509</name>
</gene>
<dbReference type="AlphaFoldDB" id="A0AAW1N1X7"/>
<name>A0AAW1N1X7_POPJA</name>
<evidence type="ECO:0000256" key="1">
    <source>
        <dbReference type="SAM" id="MobiDB-lite"/>
    </source>
</evidence>
<feature type="compositionally biased region" description="Polar residues" evidence="1">
    <location>
        <begin position="1"/>
        <end position="16"/>
    </location>
</feature>
<feature type="region of interest" description="Disordered" evidence="1">
    <location>
        <begin position="1"/>
        <end position="74"/>
    </location>
</feature>
<feature type="compositionally biased region" description="Basic and acidic residues" evidence="1">
    <location>
        <begin position="173"/>
        <end position="183"/>
    </location>
</feature>
<feature type="compositionally biased region" description="Basic and acidic residues" evidence="1">
    <location>
        <begin position="58"/>
        <end position="68"/>
    </location>
</feature>
<organism evidence="2 3">
    <name type="scientific">Popillia japonica</name>
    <name type="common">Japanese beetle</name>
    <dbReference type="NCBI Taxonomy" id="7064"/>
    <lineage>
        <taxon>Eukaryota</taxon>
        <taxon>Metazoa</taxon>
        <taxon>Ecdysozoa</taxon>
        <taxon>Arthropoda</taxon>
        <taxon>Hexapoda</taxon>
        <taxon>Insecta</taxon>
        <taxon>Pterygota</taxon>
        <taxon>Neoptera</taxon>
        <taxon>Endopterygota</taxon>
        <taxon>Coleoptera</taxon>
        <taxon>Polyphaga</taxon>
        <taxon>Scarabaeiformia</taxon>
        <taxon>Scarabaeidae</taxon>
        <taxon>Rutelinae</taxon>
        <taxon>Popillia</taxon>
    </lineage>
</organism>
<evidence type="ECO:0000313" key="3">
    <source>
        <dbReference type="Proteomes" id="UP001458880"/>
    </source>
</evidence>
<accession>A0AAW1N1X7</accession>
<feature type="compositionally biased region" description="Basic and acidic residues" evidence="1">
    <location>
        <begin position="17"/>
        <end position="50"/>
    </location>
</feature>
<keyword evidence="3" id="KW-1185">Reference proteome</keyword>
<proteinExistence type="predicted"/>
<comment type="caution">
    <text evidence="2">The sequence shown here is derived from an EMBL/GenBank/DDBJ whole genome shotgun (WGS) entry which is preliminary data.</text>
</comment>
<protein>
    <submittedName>
        <fullName evidence="2">Uncharacterized protein</fullName>
    </submittedName>
</protein>
<reference evidence="2 3" key="1">
    <citation type="journal article" date="2024" name="BMC Genomics">
        <title>De novo assembly and annotation of Popillia japonica's genome with initial clues to its potential as an invasive pest.</title>
        <authorList>
            <person name="Cucini C."/>
            <person name="Boschi S."/>
            <person name="Funari R."/>
            <person name="Cardaioli E."/>
            <person name="Iannotti N."/>
            <person name="Marturano G."/>
            <person name="Paoli F."/>
            <person name="Bruttini M."/>
            <person name="Carapelli A."/>
            <person name="Frati F."/>
            <person name="Nardi F."/>
        </authorList>
    </citation>
    <scope>NUCLEOTIDE SEQUENCE [LARGE SCALE GENOMIC DNA]</scope>
    <source>
        <strain evidence="2">DMR45628</strain>
    </source>
</reference>
<dbReference type="Proteomes" id="UP001458880">
    <property type="component" value="Unassembled WGS sequence"/>
</dbReference>